<dbReference type="Gene3D" id="3.30.70.1210">
    <property type="entry name" value="Crispr-associated protein, domain 2"/>
    <property type="match status" value="1"/>
</dbReference>
<evidence type="ECO:0000313" key="2">
    <source>
        <dbReference type="Proteomes" id="UP001499851"/>
    </source>
</evidence>
<reference evidence="2" key="1">
    <citation type="journal article" date="2019" name="Int. J. Syst. Evol. Microbiol.">
        <title>The Global Catalogue of Microorganisms (GCM) 10K type strain sequencing project: providing services to taxonomists for standard genome sequencing and annotation.</title>
        <authorList>
            <consortium name="The Broad Institute Genomics Platform"/>
            <consortium name="The Broad Institute Genome Sequencing Center for Infectious Disease"/>
            <person name="Wu L."/>
            <person name="Ma J."/>
        </authorList>
    </citation>
    <scope>NUCLEOTIDE SEQUENCE [LARGE SCALE GENOMIC DNA]</scope>
    <source>
        <strain evidence="2">JCM 16001</strain>
    </source>
</reference>
<protein>
    <submittedName>
        <fullName evidence="1">Type I-E CRISPR-associated protein Cas6/Cse3/CasE</fullName>
    </submittedName>
</protein>
<sequence length="228" mass="25872">MYLTRFRFNTARRGARDLLEGPQRIHAAVLHGFPDPERLQDESGRVLWRVDQTSRHDALLYIASPDAPDLTHLVEEAGWPARSADDGWDTRSYDKLLARLENGQLWAFRLTANPTRHQRVRQDGPRVWTPLIDPGQQLQWLLDRSQARGFTILSMENGEPIVAIQESSWLYFTKLEGRRAVTLRSATFEGLLKVSDADALRRSLTFGIGRARAYGCGMLTLAPLHGGR</sequence>
<dbReference type="NCBIfam" id="TIGR01907">
    <property type="entry name" value="casE_Cse3"/>
    <property type="match status" value="1"/>
</dbReference>
<organism evidence="1 2">
    <name type="scientific">Glycomyces endophyticus</name>
    <dbReference type="NCBI Taxonomy" id="480996"/>
    <lineage>
        <taxon>Bacteria</taxon>
        <taxon>Bacillati</taxon>
        <taxon>Actinomycetota</taxon>
        <taxon>Actinomycetes</taxon>
        <taxon>Glycomycetales</taxon>
        <taxon>Glycomycetaceae</taxon>
        <taxon>Glycomyces</taxon>
    </lineage>
</organism>
<evidence type="ECO:0000313" key="1">
    <source>
        <dbReference type="EMBL" id="GAA1660103.1"/>
    </source>
</evidence>
<proteinExistence type="predicted"/>
<dbReference type="SMART" id="SM01101">
    <property type="entry name" value="CRISPR_assoc"/>
    <property type="match status" value="1"/>
</dbReference>
<dbReference type="Gene3D" id="3.30.70.1200">
    <property type="entry name" value="Crispr-associated protein, domain 1"/>
    <property type="match status" value="1"/>
</dbReference>
<dbReference type="RefSeq" id="WP_344480496.1">
    <property type="nucleotide sequence ID" value="NZ_BAAAQF010000002.1"/>
</dbReference>
<dbReference type="InterPro" id="IPR010179">
    <property type="entry name" value="CRISPR-assoc_prot_Cse3"/>
</dbReference>
<gene>
    <name evidence="1" type="primary">cas6e</name>
    <name evidence="1" type="ORF">GCM10009830_01410</name>
</gene>
<comment type="caution">
    <text evidence="1">The sequence shown here is derived from an EMBL/GenBank/DDBJ whole genome shotgun (WGS) entry which is preliminary data.</text>
</comment>
<accession>A0ABP4RWM1</accession>
<dbReference type="SUPFAM" id="SSF117987">
    <property type="entry name" value="CRISPR-associated protein"/>
    <property type="match status" value="2"/>
</dbReference>
<keyword evidence="2" id="KW-1185">Reference proteome</keyword>
<dbReference type="CDD" id="cd09727">
    <property type="entry name" value="Cas6_I-E"/>
    <property type="match status" value="1"/>
</dbReference>
<name>A0ABP4RWM1_9ACTN</name>
<dbReference type="Proteomes" id="UP001499851">
    <property type="component" value="Unassembled WGS sequence"/>
</dbReference>
<dbReference type="Pfam" id="PF08798">
    <property type="entry name" value="CRISPR_assoc"/>
    <property type="match status" value="1"/>
</dbReference>
<dbReference type="EMBL" id="BAAAQF010000002">
    <property type="protein sequence ID" value="GAA1660103.1"/>
    <property type="molecule type" value="Genomic_DNA"/>
</dbReference>